<name>A0A371HDS9_MUCPR</name>
<reference evidence="2" key="1">
    <citation type="submission" date="2018-05" db="EMBL/GenBank/DDBJ databases">
        <title>Draft genome of Mucuna pruriens seed.</title>
        <authorList>
            <person name="Nnadi N.E."/>
            <person name="Vos R."/>
            <person name="Hasami M.H."/>
            <person name="Devisetty U.K."/>
            <person name="Aguiy J.C."/>
        </authorList>
    </citation>
    <scope>NUCLEOTIDE SEQUENCE [LARGE SCALE GENOMIC DNA]</scope>
    <source>
        <strain evidence="2">JCA_2017</strain>
    </source>
</reference>
<dbReference type="OrthoDB" id="1702682at2759"/>
<evidence type="ECO:0000256" key="1">
    <source>
        <dbReference type="SAM" id="MobiDB-lite"/>
    </source>
</evidence>
<keyword evidence="3" id="KW-1185">Reference proteome</keyword>
<proteinExistence type="predicted"/>
<comment type="caution">
    <text evidence="2">The sequence shown here is derived from an EMBL/GenBank/DDBJ whole genome shotgun (WGS) entry which is preliminary data.</text>
</comment>
<sequence length="155" mass="17132">MKGGVELRGIVLVLTKNDDLIVGTRQALPKKCRDPGIFSALCTIGDCTFADAMLDLGASVRIMKICNSAFQPTPLITSQSRKTVINLNLSGTEELWNCFGSGSRSSVRETPRDIARIVHPKGVEKEKKEEQMQDETNEGKAAKSYKLQQKYNTRV</sequence>
<organism evidence="2 3">
    <name type="scientific">Mucuna pruriens</name>
    <name type="common">Velvet bean</name>
    <name type="synonym">Dolichos pruriens</name>
    <dbReference type="NCBI Taxonomy" id="157652"/>
    <lineage>
        <taxon>Eukaryota</taxon>
        <taxon>Viridiplantae</taxon>
        <taxon>Streptophyta</taxon>
        <taxon>Embryophyta</taxon>
        <taxon>Tracheophyta</taxon>
        <taxon>Spermatophyta</taxon>
        <taxon>Magnoliopsida</taxon>
        <taxon>eudicotyledons</taxon>
        <taxon>Gunneridae</taxon>
        <taxon>Pentapetalae</taxon>
        <taxon>rosids</taxon>
        <taxon>fabids</taxon>
        <taxon>Fabales</taxon>
        <taxon>Fabaceae</taxon>
        <taxon>Papilionoideae</taxon>
        <taxon>50 kb inversion clade</taxon>
        <taxon>NPAAA clade</taxon>
        <taxon>indigoferoid/millettioid clade</taxon>
        <taxon>Phaseoleae</taxon>
        <taxon>Mucuna</taxon>
    </lineage>
</organism>
<protein>
    <submittedName>
        <fullName evidence="2">Uncharacterized protein</fullName>
    </submittedName>
</protein>
<gene>
    <name evidence="2" type="ORF">CR513_15793</name>
</gene>
<evidence type="ECO:0000313" key="2">
    <source>
        <dbReference type="EMBL" id="RDY00946.1"/>
    </source>
</evidence>
<feature type="region of interest" description="Disordered" evidence="1">
    <location>
        <begin position="116"/>
        <end position="155"/>
    </location>
</feature>
<feature type="non-terminal residue" evidence="2">
    <location>
        <position position="1"/>
    </location>
</feature>
<dbReference type="AlphaFoldDB" id="A0A371HDS9"/>
<feature type="compositionally biased region" description="Polar residues" evidence="1">
    <location>
        <begin position="146"/>
        <end position="155"/>
    </location>
</feature>
<evidence type="ECO:0000313" key="3">
    <source>
        <dbReference type="Proteomes" id="UP000257109"/>
    </source>
</evidence>
<dbReference type="Proteomes" id="UP000257109">
    <property type="component" value="Unassembled WGS sequence"/>
</dbReference>
<dbReference type="EMBL" id="QJKJ01002873">
    <property type="protein sequence ID" value="RDY00946.1"/>
    <property type="molecule type" value="Genomic_DNA"/>
</dbReference>
<feature type="compositionally biased region" description="Basic and acidic residues" evidence="1">
    <location>
        <begin position="116"/>
        <end position="141"/>
    </location>
</feature>
<accession>A0A371HDS9</accession>